<evidence type="ECO:0000313" key="3">
    <source>
        <dbReference type="Proteomes" id="UP001519503"/>
    </source>
</evidence>
<keyword evidence="1" id="KW-1133">Transmembrane helix</keyword>
<dbReference type="InterPro" id="IPR032083">
    <property type="entry name" value="DUF4811"/>
</dbReference>
<sequence length="176" mass="19975">MLIWLIAGLVFLAFYSWFFLKDTKRQVVAGTTFSIFAFLAVLLLSLNMSQHFGMEKTTTTTTKQVYSIMPAQSPVSAVAVKKIGSDNYVLVYKDAAADAQTSTHFVPNTKKVVEAVKQRATYQKGDVTTAEVHTKTVKWSYKSDFYKFLFKQKNEDNVVSVRHMLIVPNTWQVVEK</sequence>
<evidence type="ECO:0000256" key="1">
    <source>
        <dbReference type="SAM" id="Phobius"/>
    </source>
</evidence>
<proteinExistence type="predicted"/>
<dbReference type="RefSeq" id="WP_213820510.1">
    <property type="nucleotide sequence ID" value="NZ_JAAMFL010000001.1"/>
</dbReference>
<keyword evidence="1" id="KW-0812">Transmembrane</keyword>
<feature type="transmembrane region" description="Helical" evidence="1">
    <location>
        <begin position="26"/>
        <end position="46"/>
    </location>
</feature>
<evidence type="ECO:0000313" key="2">
    <source>
        <dbReference type="EMBL" id="MBS9337003.1"/>
    </source>
</evidence>
<dbReference type="EMBL" id="JAAMFL010000001">
    <property type="protein sequence ID" value="MBS9337003.1"/>
    <property type="molecule type" value="Genomic_DNA"/>
</dbReference>
<protein>
    <submittedName>
        <fullName evidence="2">DUF4811 domain-containing protein</fullName>
    </submittedName>
</protein>
<keyword evidence="3" id="KW-1185">Reference proteome</keyword>
<comment type="caution">
    <text evidence="2">The sequence shown here is derived from an EMBL/GenBank/DDBJ whole genome shotgun (WGS) entry which is preliminary data.</text>
</comment>
<dbReference type="Pfam" id="PF16069">
    <property type="entry name" value="DUF4811"/>
    <property type="match status" value="1"/>
</dbReference>
<dbReference type="Proteomes" id="UP001519503">
    <property type="component" value="Unassembled WGS sequence"/>
</dbReference>
<gene>
    <name evidence="2" type="ORF">G6R30_00780</name>
</gene>
<name>A0ABS5QUX8_9LACO</name>
<accession>A0ABS5QUX8</accession>
<organism evidence="2 3">
    <name type="scientific">Fructobacillus parabroussonetiae</name>
    <dbReference type="NCBI Taxonomy" id="2713174"/>
    <lineage>
        <taxon>Bacteria</taxon>
        <taxon>Bacillati</taxon>
        <taxon>Bacillota</taxon>
        <taxon>Bacilli</taxon>
        <taxon>Lactobacillales</taxon>
        <taxon>Lactobacillaceae</taxon>
        <taxon>Fructobacillus</taxon>
    </lineage>
</organism>
<keyword evidence="1" id="KW-0472">Membrane</keyword>
<reference evidence="2 3" key="1">
    <citation type="submission" date="2020-02" db="EMBL/GenBank/DDBJ databases">
        <title>Fructobacillus sp. isolated from paper mulberry of Taiwan.</title>
        <authorList>
            <person name="Lin S.-T."/>
        </authorList>
    </citation>
    <scope>NUCLEOTIDE SEQUENCE [LARGE SCALE GENOMIC DNA]</scope>
    <source>
        <strain evidence="2 3">S1-1</strain>
    </source>
</reference>